<gene>
    <name evidence="3" type="ORF">IMSHALPRED_008743</name>
</gene>
<keyword evidence="4" id="KW-1185">Reference proteome</keyword>
<name>A0A8H3IY39_9LECA</name>
<feature type="compositionally biased region" description="Basic and acidic residues" evidence="1">
    <location>
        <begin position="86"/>
        <end position="112"/>
    </location>
</feature>
<proteinExistence type="predicted"/>
<dbReference type="Pfam" id="PF13902">
    <property type="entry name" value="R3H-assoc"/>
    <property type="match status" value="1"/>
</dbReference>
<reference evidence="3" key="1">
    <citation type="submission" date="2021-03" db="EMBL/GenBank/DDBJ databases">
        <authorList>
            <person name="Tagirdzhanova G."/>
        </authorList>
    </citation>
    <scope>NUCLEOTIDE SEQUENCE</scope>
</reference>
<comment type="caution">
    <text evidence="3">The sequence shown here is derived from an EMBL/GenBank/DDBJ whole genome shotgun (WGS) entry which is preliminary data.</text>
</comment>
<dbReference type="Proteomes" id="UP000664534">
    <property type="component" value="Unassembled WGS sequence"/>
</dbReference>
<evidence type="ECO:0000256" key="1">
    <source>
        <dbReference type="SAM" id="MobiDB-lite"/>
    </source>
</evidence>
<dbReference type="InterPro" id="IPR025952">
    <property type="entry name" value="R3H-assoc_dom"/>
</dbReference>
<evidence type="ECO:0000313" key="4">
    <source>
        <dbReference type="Proteomes" id="UP000664534"/>
    </source>
</evidence>
<organism evidence="3 4">
    <name type="scientific">Imshaugia aleurites</name>
    <dbReference type="NCBI Taxonomy" id="172621"/>
    <lineage>
        <taxon>Eukaryota</taxon>
        <taxon>Fungi</taxon>
        <taxon>Dikarya</taxon>
        <taxon>Ascomycota</taxon>
        <taxon>Pezizomycotina</taxon>
        <taxon>Lecanoromycetes</taxon>
        <taxon>OSLEUM clade</taxon>
        <taxon>Lecanoromycetidae</taxon>
        <taxon>Lecanorales</taxon>
        <taxon>Lecanorineae</taxon>
        <taxon>Parmeliaceae</taxon>
        <taxon>Imshaugia</taxon>
    </lineage>
</organism>
<evidence type="ECO:0000259" key="2">
    <source>
        <dbReference type="Pfam" id="PF13902"/>
    </source>
</evidence>
<dbReference type="OrthoDB" id="10256743at2759"/>
<feature type="domain" description="R3H-associated N-terminal" evidence="2">
    <location>
        <begin position="88"/>
        <end position="195"/>
    </location>
</feature>
<dbReference type="EMBL" id="CAJPDT010000063">
    <property type="protein sequence ID" value="CAF9931899.1"/>
    <property type="molecule type" value="Genomic_DNA"/>
</dbReference>
<sequence>MAIYPNASAYVQSGPPIALQPHPINIEAWTEEATQSLSAVSLGSPGGVPGTSVSLAIELDEASPHEQDGIAGIARGADNASAGSRPRREPLRRDSLKRREALLKGKEGSRRRTRWENDRLLNNPWAQPPLPSDWEVHPTYPKHAVPYYLAPLWDQELAARAGAEKKKRETARKQVEADDESAGKIPRELREKLKKAKAAKGLLKDLEEQVRLFVKNWKDQTKEIGEHELDSEDEEIVFVGRNGQMNDIPSSPKIGLDESDAERDQRLVFDSLANDQGASFGYEVLATMLGKVGLTWF</sequence>
<protein>
    <recommendedName>
        <fullName evidence="2">R3H-associated N-terminal domain-containing protein</fullName>
    </recommendedName>
</protein>
<evidence type="ECO:0000313" key="3">
    <source>
        <dbReference type="EMBL" id="CAF9931899.1"/>
    </source>
</evidence>
<accession>A0A8H3IY39</accession>
<feature type="region of interest" description="Disordered" evidence="1">
    <location>
        <begin position="74"/>
        <end position="112"/>
    </location>
</feature>
<dbReference type="AlphaFoldDB" id="A0A8H3IY39"/>